<proteinExistence type="predicted"/>
<evidence type="ECO:0000313" key="2">
    <source>
        <dbReference type="Proteomes" id="UP000499080"/>
    </source>
</evidence>
<keyword evidence="2" id="KW-1185">Reference proteome</keyword>
<dbReference type="EMBL" id="BGPR01000215">
    <property type="protein sequence ID" value="GBM05558.1"/>
    <property type="molecule type" value="Genomic_DNA"/>
</dbReference>
<reference evidence="1 2" key="1">
    <citation type="journal article" date="2019" name="Sci. Rep.">
        <title>Orb-weaving spider Araneus ventricosus genome elucidates the spidroin gene catalogue.</title>
        <authorList>
            <person name="Kono N."/>
            <person name="Nakamura H."/>
            <person name="Ohtoshi R."/>
            <person name="Moran D.A.P."/>
            <person name="Shinohara A."/>
            <person name="Yoshida Y."/>
            <person name="Fujiwara M."/>
            <person name="Mori M."/>
            <person name="Tomita M."/>
            <person name="Arakawa K."/>
        </authorList>
    </citation>
    <scope>NUCLEOTIDE SEQUENCE [LARGE SCALE GENOMIC DNA]</scope>
</reference>
<dbReference type="Proteomes" id="UP000499080">
    <property type="component" value="Unassembled WGS sequence"/>
</dbReference>
<name>A0A4Y2CPB6_ARAVE</name>
<protein>
    <submittedName>
        <fullName evidence="1">Uncharacterized protein</fullName>
    </submittedName>
</protein>
<dbReference type="AlphaFoldDB" id="A0A4Y2CPB6"/>
<organism evidence="1 2">
    <name type="scientific">Araneus ventricosus</name>
    <name type="common">Orbweaver spider</name>
    <name type="synonym">Epeira ventricosa</name>
    <dbReference type="NCBI Taxonomy" id="182803"/>
    <lineage>
        <taxon>Eukaryota</taxon>
        <taxon>Metazoa</taxon>
        <taxon>Ecdysozoa</taxon>
        <taxon>Arthropoda</taxon>
        <taxon>Chelicerata</taxon>
        <taxon>Arachnida</taxon>
        <taxon>Araneae</taxon>
        <taxon>Araneomorphae</taxon>
        <taxon>Entelegynae</taxon>
        <taxon>Araneoidea</taxon>
        <taxon>Araneidae</taxon>
        <taxon>Araneus</taxon>
    </lineage>
</organism>
<sequence length="116" mass="13168">MRNTEGRYKISRLNKRSIKCRTVQQRDTFSVEMLQAYPRGPVHRSEFQFTELGYTKEAGGSTPSFLKSSLFFLFFPSFLNILPSNDRGVVVVLLPGDSSSSWTNHLTAVVCLPSWC</sequence>
<accession>A0A4Y2CPB6</accession>
<gene>
    <name evidence="1" type="ORF">AVEN_94824_1</name>
</gene>
<evidence type="ECO:0000313" key="1">
    <source>
        <dbReference type="EMBL" id="GBM05558.1"/>
    </source>
</evidence>
<comment type="caution">
    <text evidence="1">The sequence shown here is derived from an EMBL/GenBank/DDBJ whole genome shotgun (WGS) entry which is preliminary data.</text>
</comment>